<name>A0A8H6SES8_MYCCL</name>
<accession>A0A8H6SES8</accession>
<dbReference type="OrthoDB" id="2574468at2759"/>
<reference evidence="1" key="1">
    <citation type="submission" date="2020-05" db="EMBL/GenBank/DDBJ databases">
        <title>Mycena genomes resolve the evolution of fungal bioluminescence.</title>
        <authorList>
            <person name="Tsai I.J."/>
        </authorList>
    </citation>
    <scope>NUCLEOTIDE SEQUENCE</scope>
    <source>
        <strain evidence="1">110903Hualien_Pintung</strain>
    </source>
</reference>
<dbReference type="AlphaFoldDB" id="A0A8H6SES8"/>
<gene>
    <name evidence="1" type="ORF">HMN09_01038600</name>
</gene>
<keyword evidence="2" id="KW-1185">Reference proteome</keyword>
<comment type="caution">
    <text evidence="1">The sequence shown here is derived from an EMBL/GenBank/DDBJ whole genome shotgun (WGS) entry which is preliminary data.</text>
</comment>
<protein>
    <submittedName>
        <fullName evidence="1">Uncharacterized protein</fullName>
    </submittedName>
</protein>
<dbReference type="EMBL" id="JACAZE010000015">
    <property type="protein sequence ID" value="KAF7298168.1"/>
    <property type="molecule type" value="Genomic_DNA"/>
</dbReference>
<evidence type="ECO:0000313" key="1">
    <source>
        <dbReference type="EMBL" id="KAF7298168.1"/>
    </source>
</evidence>
<dbReference type="Proteomes" id="UP000613580">
    <property type="component" value="Unassembled WGS sequence"/>
</dbReference>
<proteinExistence type="predicted"/>
<sequence>MLKRKISELDGVDADGSLAKQTKLFPFPNTADDDACMTDIQYPEPHQHRFPSSVSDASSVSPATSPAVYHNALPTDAHNLSAQSSSVVGLLQPSSAFAHHGTSCDQIPKLRVACAAPGPGGFRRLWSFCEQCGAISMVDSATS</sequence>
<organism evidence="1 2">
    <name type="scientific">Mycena chlorophos</name>
    <name type="common">Agaric fungus</name>
    <name type="synonym">Agaricus chlorophos</name>
    <dbReference type="NCBI Taxonomy" id="658473"/>
    <lineage>
        <taxon>Eukaryota</taxon>
        <taxon>Fungi</taxon>
        <taxon>Dikarya</taxon>
        <taxon>Basidiomycota</taxon>
        <taxon>Agaricomycotina</taxon>
        <taxon>Agaricomycetes</taxon>
        <taxon>Agaricomycetidae</taxon>
        <taxon>Agaricales</taxon>
        <taxon>Marasmiineae</taxon>
        <taxon>Mycenaceae</taxon>
        <taxon>Mycena</taxon>
    </lineage>
</organism>
<evidence type="ECO:0000313" key="2">
    <source>
        <dbReference type="Proteomes" id="UP000613580"/>
    </source>
</evidence>